<evidence type="ECO:0000313" key="11">
    <source>
        <dbReference type="Proteomes" id="UP000288073"/>
    </source>
</evidence>
<proteinExistence type="predicted"/>
<dbReference type="PATRIC" id="fig|37636.3.peg.1775"/>
<reference evidence="8 9" key="3">
    <citation type="journal article" date="2019" name="Extremophiles">
        <title>Biogeography of thermophiles and predominance of Thermus scotoductus in domestic water heaters.</title>
        <authorList>
            <person name="Wilpiszeski R.L."/>
            <person name="Zhang Z."/>
            <person name="House C.H."/>
        </authorList>
    </citation>
    <scope>NUCLEOTIDE SEQUENCE [LARGE SCALE GENOMIC DNA]</scope>
    <source>
        <strain evidence="5 11">10_S10</strain>
        <strain evidence="4 10">12_S12</strain>
        <strain evidence="3 12">16_S16</strain>
        <strain evidence="6 9">1_S1</strain>
        <strain evidence="2 8">32_S32</strain>
    </source>
</reference>
<dbReference type="EMBL" id="PELR01000144">
    <property type="protein sequence ID" value="RTH04075.1"/>
    <property type="molecule type" value="Genomic_DNA"/>
</dbReference>
<dbReference type="RefSeq" id="WP_015716454.1">
    <property type="nucleotide sequence ID" value="NZ_PELN01000110.1"/>
</dbReference>
<protein>
    <submittedName>
        <fullName evidence="1">Protein transcription factor</fullName>
    </submittedName>
</protein>
<dbReference type="Pfam" id="PF07704">
    <property type="entry name" value="PSK_trans_fac"/>
    <property type="match status" value="1"/>
</dbReference>
<dbReference type="Proteomes" id="UP000287467">
    <property type="component" value="Unassembled WGS sequence"/>
</dbReference>
<dbReference type="Proteomes" id="UP000288347">
    <property type="component" value="Unassembled WGS sequence"/>
</dbReference>
<evidence type="ECO:0000313" key="5">
    <source>
        <dbReference type="EMBL" id="RTI13396.1"/>
    </source>
</evidence>
<evidence type="ECO:0000313" key="10">
    <source>
        <dbReference type="Proteomes" id="UP000287962"/>
    </source>
</evidence>
<reference evidence="1 7" key="1">
    <citation type="submission" date="2015-09" db="EMBL/GenBank/DDBJ databases">
        <title>Draft genome sequence of Thermus scotoductus strain K1 isolated from a geothermal spring in Nagorno-Karabakh, Armenia.</title>
        <authorList>
            <person name="Saghatelyan A."/>
            <person name="Poghosyan L."/>
            <person name="Panosyan H."/>
            <person name="Birkeland N.-K."/>
        </authorList>
    </citation>
    <scope>NUCLEOTIDE SEQUENCE [LARGE SCALE GENOMIC DNA]</scope>
    <source>
        <strain evidence="1 7">K1</strain>
    </source>
</reference>
<dbReference type="EMBL" id="PEMW01000481">
    <property type="protein sequence ID" value="RTI47434.1"/>
    <property type="molecule type" value="Genomic_DNA"/>
</dbReference>
<dbReference type="EMBL" id="PEML01000188">
    <property type="protein sequence ID" value="RTI07295.1"/>
    <property type="molecule type" value="Genomic_DNA"/>
</dbReference>
<evidence type="ECO:0000313" key="2">
    <source>
        <dbReference type="EMBL" id="RTH04075.1"/>
    </source>
</evidence>
<evidence type="ECO:0000313" key="1">
    <source>
        <dbReference type="EMBL" id="KPD26000.1"/>
    </source>
</evidence>
<dbReference type="Proteomes" id="UP000287962">
    <property type="component" value="Unassembled WGS sequence"/>
</dbReference>
<evidence type="ECO:0000313" key="9">
    <source>
        <dbReference type="Proteomes" id="UP000287467"/>
    </source>
</evidence>
<comment type="caution">
    <text evidence="1">The sequence shown here is derived from an EMBL/GenBank/DDBJ whole genome shotgun (WGS) entry which is preliminary data.</text>
</comment>
<evidence type="ECO:0000313" key="7">
    <source>
        <dbReference type="Proteomes" id="UP000053099"/>
    </source>
</evidence>
<dbReference type="EMBL" id="PEMN01000405">
    <property type="protein sequence ID" value="RTI13396.1"/>
    <property type="molecule type" value="Genomic_DNA"/>
</dbReference>
<reference evidence="4" key="2">
    <citation type="submission" date="2017-10" db="EMBL/GenBank/DDBJ databases">
        <authorList>
            <person name="Wilpiszeski R.L."/>
            <person name="Zhidan Z."/>
            <person name="House C.H."/>
        </authorList>
    </citation>
    <scope>NUCLEOTIDE SEQUENCE</scope>
    <source>
        <strain evidence="4">12_S12</strain>
    </source>
</reference>
<evidence type="ECO:0000313" key="12">
    <source>
        <dbReference type="Proteomes" id="UP000288347"/>
    </source>
</evidence>
<accession>A0A0N0ZMQ9</accession>
<evidence type="ECO:0000313" key="6">
    <source>
        <dbReference type="EMBL" id="RTI47434.1"/>
    </source>
</evidence>
<dbReference type="Proteomes" id="UP000053099">
    <property type="component" value="Unassembled WGS sequence"/>
</dbReference>
<keyword evidence="10" id="KW-1185">Reference proteome</keyword>
<name>A0A0N0ZMQ9_THESC</name>
<dbReference type="Proteomes" id="UP000286910">
    <property type="component" value="Unassembled WGS sequence"/>
</dbReference>
<dbReference type="InterPro" id="IPR011660">
    <property type="entry name" value="VapB-like"/>
</dbReference>
<gene>
    <name evidence="1" type="ORF">AN926_11490</name>
    <name evidence="6" type="ORF">CSW14_13970</name>
    <name evidence="5" type="ORF">CSW23_13995</name>
    <name evidence="4" type="ORF">CSW25_06575</name>
    <name evidence="3" type="ORF">CSW29_01740</name>
    <name evidence="2" type="ORF">CSW45_05800</name>
</gene>
<evidence type="ECO:0000313" key="3">
    <source>
        <dbReference type="EMBL" id="RTI02871.1"/>
    </source>
</evidence>
<evidence type="ECO:0000313" key="4">
    <source>
        <dbReference type="EMBL" id="RTI07295.1"/>
    </source>
</evidence>
<dbReference type="Proteomes" id="UP000288073">
    <property type="component" value="Unassembled WGS sequence"/>
</dbReference>
<evidence type="ECO:0000313" key="8">
    <source>
        <dbReference type="Proteomes" id="UP000286910"/>
    </source>
</evidence>
<sequence length="86" mass="9999">MAFTIRDKDVERLVEEVTRLTGESRAEAVRKALEMRLAELKPRQGLQNLLRTLEDKIWSKIPPEYLDKPLSQEETERLLGYGPKGF</sequence>
<organism evidence="1 7">
    <name type="scientific">Thermus scotoductus</name>
    <dbReference type="NCBI Taxonomy" id="37636"/>
    <lineage>
        <taxon>Bacteria</taxon>
        <taxon>Thermotogati</taxon>
        <taxon>Deinococcota</taxon>
        <taxon>Deinococci</taxon>
        <taxon>Thermales</taxon>
        <taxon>Thermaceae</taxon>
        <taxon>Thermus</taxon>
    </lineage>
</organism>
<dbReference type="EMBL" id="LJJR01000043">
    <property type="protein sequence ID" value="KPD26000.1"/>
    <property type="molecule type" value="Genomic_DNA"/>
</dbReference>
<dbReference type="EMBL" id="PEMH01000037">
    <property type="protein sequence ID" value="RTI02871.1"/>
    <property type="molecule type" value="Genomic_DNA"/>
</dbReference>
<dbReference type="AlphaFoldDB" id="A0A0N0ZMQ9"/>